<keyword evidence="11" id="KW-1185">Reference proteome</keyword>
<dbReference type="AlphaFoldDB" id="A0A0Q3WV53"/>
<keyword evidence="2 9" id="KW-0813">Transport</keyword>
<reference evidence="10" key="1">
    <citation type="submission" date="2015-09" db="EMBL/GenBank/DDBJ databases">
        <title>Genome sequencing project for genomic taxonomy and phylogenomics of Bacillus-like bacteria.</title>
        <authorList>
            <person name="Liu B."/>
            <person name="Wang J."/>
            <person name="Zhu Y."/>
            <person name="Liu G."/>
            <person name="Chen Q."/>
            <person name="Chen Z."/>
            <person name="Lan J."/>
            <person name="Che J."/>
            <person name="Ge C."/>
            <person name="Shi H."/>
            <person name="Pan Z."/>
            <person name="Liu X."/>
        </authorList>
    </citation>
    <scope>NUCLEOTIDE SEQUENCE [LARGE SCALE GENOMIC DNA]</scope>
    <source>
        <strain evidence="10">LMG 18435</strain>
    </source>
</reference>
<comment type="subcellular location">
    <subcellularLocation>
        <location evidence="1 9">Cell membrane</location>
        <topology evidence="1 9">Single-pass membrane protein</topology>
    </subcellularLocation>
</comment>
<dbReference type="NCBIfam" id="TIGR01411">
    <property type="entry name" value="tatAE"/>
    <property type="match status" value="1"/>
</dbReference>
<dbReference type="HAMAP" id="MF_00236">
    <property type="entry name" value="TatA_E"/>
    <property type="match status" value="1"/>
</dbReference>
<evidence type="ECO:0000256" key="3">
    <source>
        <dbReference type="ARBA" id="ARBA00022475"/>
    </source>
</evidence>
<keyword evidence="7 9" id="KW-0811">Translocation</keyword>
<keyword evidence="8 9" id="KW-0472">Membrane</keyword>
<dbReference type="PANTHER" id="PTHR42982">
    <property type="entry name" value="SEC-INDEPENDENT PROTEIN TRANSLOCASE PROTEIN TATA"/>
    <property type="match status" value="1"/>
</dbReference>
<evidence type="ECO:0000256" key="1">
    <source>
        <dbReference type="ARBA" id="ARBA00004162"/>
    </source>
</evidence>
<evidence type="ECO:0000313" key="10">
    <source>
        <dbReference type="EMBL" id="KQL52349.1"/>
    </source>
</evidence>
<evidence type="ECO:0000256" key="4">
    <source>
        <dbReference type="ARBA" id="ARBA00022692"/>
    </source>
</evidence>
<keyword evidence="5 9" id="KW-0653">Protein transport</keyword>
<comment type="function">
    <text evidence="9">Part of the twin-arginine translocation (Tat) system that transports large folded proteins containing a characteristic twin-arginine motif in their signal peptide across membranes. TatA could form the protein-conducting channel of the Tat system.</text>
</comment>
<dbReference type="NCBIfam" id="NF011430">
    <property type="entry name" value="PRK14861.1"/>
    <property type="match status" value="1"/>
</dbReference>
<organism evidence="10 11">
    <name type="scientific">Heyndrickxia shackletonii</name>
    <dbReference type="NCBI Taxonomy" id="157838"/>
    <lineage>
        <taxon>Bacteria</taxon>
        <taxon>Bacillati</taxon>
        <taxon>Bacillota</taxon>
        <taxon>Bacilli</taxon>
        <taxon>Bacillales</taxon>
        <taxon>Bacillaceae</taxon>
        <taxon>Heyndrickxia</taxon>
    </lineage>
</organism>
<keyword evidence="6 9" id="KW-1133">Transmembrane helix</keyword>
<comment type="caution">
    <text evidence="10">The sequence shown here is derived from an EMBL/GenBank/DDBJ whole genome shotgun (WGS) entry which is preliminary data.</text>
</comment>
<dbReference type="PATRIC" id="fig|157838.3.peg.338"/>
<dbReference type="Proteomes" id="UP000051888">
    <property type="component" value="Unassembled WGS sequence"/>
</dbReference>
<dbReference type="PRINTS" id="PR01506">
    <property type="entry name" value="TATBPROTEIN"/>
</dbReference>
<dbReference type="GO" id="GO:0043953">
    <property type="term" value="P:protein transport by the Tat complex"/>
    <property type="evidence" value="ECO:0007669"/>
    <property type="project" value="UniProtKB-UniRule"/>
</dbReference>
<evidence type="ECO:0000256" key="7">
    <source>
        <dbReference type="ARBA" id="ARBA00023010"/>
    </source>
</evidence>
<dbReference type="InterPro" id="IPR003369">
    <property type="entry name" value="TatA/B/E"/>
</dbReference>
<evidence type="ECO:0000256" key="5">
    <source>
        <dbReference type="ARBA" id="ARBA00022927"/>
    </source>
</evidence>
<evidence type="ECO:0000256" key="6">
    <source>
        <dbReference type="ARBA" id="ARBA00022989"/>
    </source>
</evidence>
<evidence type="ECO:0000256" key="2">
    <source>
        <dbReference type="ARBA" id="ARBA00022448"/>
    </source>
</evidence>
<dbReference type="GO" id="GO:0008320">
    <property type="term" value="F:protein transmembrane transporter activity"/>
    <property type="evidence" value="ECO:0007669"/>
    <property type="project" value="UniProtKB-UniRule"/>
</dbReference>
<comment type="similarity">
    <text evidence="9">Belongs to the TatA/E family.</text>
</comment>
<proteinExistence type="inferred from homology"/>
<dbReference type="EMBL" id="LJJC01000004">
    <property type="protein sequence ID" value="KQL52349.1"/>
    <property type="molecule type" value="Genomic_DNA"/>
</dbReference>
<evidence type="ECO:0000256" key="8">
    <source>
        <dbReference type="ARBA" id="ARBA00023136"/>
    </source>
</evidence>
<protein>
    <recommendedName>
        <fullName evidence="9">Sec-independent protein translocase protein TatA</fullName>
    </recommendedName>
</protein>
<dbReference type="InterPro" id="IPR006312">
    <property type="entry name" value="TatA/E"/>
</dbReference>
<keyword evidence="3 9" id="KW-1003">Cell membrane</keyword>
<sequence>MGNLGFGEVLIILVVALLIFGPSKLPKLGKAAGETLREFKKGMNGIISEDEEIKKEENK</sequence>
<dbReference type="Gene3D" id="1.20.5.3310">
    <property type="match status" value="1"/>
</dbReference>
<keyword evidence="4 9" id="KW-0812">Transmembrane</keyword>
<accession>A0A0Q3WV53</accession>
<dbReference type="RefSeq" id="WP_055738031.1">
    <property type="nucleotide sequence ID" value="NZ_JAAIWL010000039.1"/>
</dbReference>
<dbReference type="Pfam" id="PF02416">
    <property type="entry name" value="TatA_B_E"/>
    <property type="match status" value="1"/>
</dbReference>
<dbReference type="PANTHER" id="PTHR42982:SF1">
    <property type="entry name" value="SEC-INDEPENDENT PROTEIN TRANSLOCASE PROTEIN TATA"/>
    <property type="match status" value="1"/>
</dbReference>
<evidence type="ECO:0000256" key="9">
    <source>
        <dbReference type="HAMAP-Rule" id="MF_00236"/>
    </source>
</evidence>
<gene>
    <name evidence="9" type="primary">tatA</name>
    <name evidence="10" type="ORF">AN964_01520</name>
</gene>
<comment type="subunit">
    <text evidence="9">Forms a complex with TatC.</text>
</comment>
<evidence type="ECO:0000313" key="11">
    <source>
        <dbReference type="Proteomes" id="UP000051888"/>
    </source>
</evidence>
<feature type="transmembrane region" description="Helical" evidence="9">
    <location>
        <begin position="6"/>
        <end position="23"/>
    </location>
</feature>
<dbReference type="STRING" id="157838.AN964_01520"/>
<dbReference type="GO" id="GO:0033281">
    <property type="term" value="C:TAT protein transport complex"/>
    <property type="evidence" value="ECO:0007669"/>
    <property type="project" value="UniProtKB-UniRule"/>
</dbReference>
<name>A0A0Q3WV53_9BACI</name>